<proteinExistence type="predicted"/>
<keyword evidence="3" id="KW-1185">Reference proteome</keyword>
<dbReference type="EMBL" id="JBDIML010000008">
    <property type="protein sequence ID" value="MEN2768902.1"/>
    <property type="molecule type" value="Genomic_DNA"/>
</dbReference>
<evidence type="ECO:0000256" key="1">
    <source>
        <dbReference type="SAM" id="MobiDB-lite"/>
    </source>
</evidence>
<sequence>MSDNKEESKFNMPTQANTDGQFKVQNGLKENYPFDSLNRMVGDSVKDHKELEAANEVIAEKEIGQTYNNS</sequence>
<dbReference type="RefSeq" id="WP_345826399.1">
    <property type="nucleotide sequence ID" value="NZ_JBDIML010000008.1"/>
</dbReference>
<name>A0ABU9XKV1_9BACI</name>
<reference evidence="2 3" key="1">
    <citation type="submission" date="2024-05" db="EMBL/GenBank/DDBJ databases">
        <authorList>
            <person name="Haq I."/>
            <person name="Ullah Z."/>
            <person name="Ahmad R."/>
            <person name="Li M."/>
            <person name="Tong Y."/>
        </authorList>
    </citation>
    <scope>NUCLEOTIDE SEQUENCE [LARGE SCALE GENOMIC DNA]</scope>
    <source>
        <strain evidence="2 3">16A2E</strain>
    </source>
</reference>
<evidence type="ECO:0000313" key="2">
    <source>
        <dbReference type="EMBL" id="MEN2768902.1"/>
    </source>
</evidence>
<organism evidence="2 3">
    <name type="scientific">Ornithinibacillus xuwenensis</name>
    <dbReference type="NCBI Taxonomy" id="3144668"/>
    <lineage>
        <taxon>Bacteria</taxon>
        <taxon>Bacillati</taxon>
        <taxon>Bacillota</taxon>
        <taxon>Bacilli</taxon>
        <taxon>Bacillales</taxon>
        <taxon>Bacillaceae</taxon>
        <taxon>Ornithinibacillus</taxon>
    </lineage>
</organism>
<feature type="region of interest" description="Disordered" evidence="1">
    <location>
        <begin position="1"/>
        <end position="23"/>
    </location>
</feature>
<gene>
    <name evidence="2" type="ORF">ABC228_17150</name>
</gene>
<protein>
    <recommendedName>
        <fullName evidence="4">DUF4025 domain-containing protein</fullName>
    </recommendedName>
</protein>
<comment type="caution">
    <text evidence="2">The sequence shown here is derived from an EMBL/GenBank/DDBJ whole genome shotgun (WGS) entry which is preliminary data.</text>
</comment>
<feature type="compositionally biased region" description="Polar residues" evidence="1">
    <location>
        <begin position="11"/>
        <end position="23"/>
    </location>
</feature>
<evidence type="ECO:0000313" key="3">
    <source>
        <dbReference type="Proteomes" id="UP001444625"/>
    </source>
</evidence>
<dbReference type="Proteomes" id="UP001444625">
    <property type="component" value="Unassembled WGS sequence"/>
</dbReference>
<accession>A0ABU9XKV1</accession>
<evidence type="ECO:0008006" key="4">
    <source>
        <dbReference type="Google" id="ProtNLM"/>
    </source>
</evidence>